<evidence type="ECO:0000256" key="1">
    <source>
        <dbReference type="SAM" id="SignalP"/>
    </source>
</evidence>
<keyword evidence="6" id="KW-1185">Reference proteome</keyword>
<reference evidence="4" key="2">
    <citation type="journal article" date="2020" name="Environ. Microbiol.">
        <title>The extreme plant-growth-promoting properties of Pantoea phytobeneficialis MSR2 revealed by functional and genomic analysis.</title>
        <authorList>
            <person name="Nascimento F.X."/>
            <person name="Hernandez A.G."/>
            <person name="Glick B.R."/>
            <person name="Rossi M.J."/>
        </authorList>
    </citation>
    <scope>NUCLEOTIDE SEQUENCE</scope>
    <source>
        <strain evidence="4">MSR2</strain>
    </source>
</reference>
<dbReference type="Proteomes" id="UP001171299">
    <property type="component" value="Unassembled WGS sequence"/>
</dbReference>
<dbReference type="EMBL" id="CP024636">
    <property type="protein sequence ID" value="QGR04875.1"/>
    <property type="molecule type" value="Genomic_DNA"/>
</dbReference>
<dbReference type="AlphaFoldDB" id="A0AAP9H0R2"/>
<dbReference type="RefSeq" id="WP_208724454.1">
    <property type="nucleotide sequence ID" value="NZ_CP024636.1"/>
</dbReference>
<proteinExistence type="predicted"/>
<dbReference type="Gene3D" id="1.20.1270.180">
    <property type="match status" value="1"/>
</dbReference>
<reference evidence="3" key="3">
    <citation type="submission" date="2023-07" db="EMBL/GenBank/DDBJ databases">
        <title>The extreme plant-growth-promoting properties of Pantoea phytobeneficialis PF55 revealed by functional and genomic analysis.</title>
        <authorList>
            <person name="Nascimento F.X."/>
            <person name="Marcio R.J."/>
        </authorList>
    </citation>
    <scope>NUCLEOTIDE SEQUENCE</scope>
    <source>
        <strain evidence="3">PF55</strain>
    </source>
</reference>
<accession>A0AAP9H0R2</accession>
<evidence type="ECO:0000313" key="6">
    <source>
        <dbReference type="Proteomes" id="UP001171299"/>
    </source>
</evidence>
<feature type="signal peptide" evidence="1">
    <location>
        <begin position="1"/>
        <end position="24"/>
    </location>
</feature>
<dbReference type="EMBL" id="JAUOOM010000017">
    <property type="protein sequence ID" value="MDO6408224.1"/>
    <property type="molecule type" value="Genomic_DNA"/>
</dbReference>
<protein>
    <submittedName>
        <fullName evidence="3">Lysozyme inhibitor LprI family protein</fullName>
    </submittedName>
    <submittedName>
        <fullName evidence="4">Type VI secretion protein</fullName>
    </submittedName>
</protein>
<name>A0AAP9H0R2_9GAMM</name>
<feature type="domain" description="Lysozyme inhibitor LprI-like N-terminal" evidence="2">
    <location>
        <begin position="27"/>
        <end position="126"/>
    </location>
</feature>
<evidence type="ECO:0000313" key="4">
    <source>
        <dbReference type="EMBL" id="QGR04875.1"/>
    </source>
</evidence>
<organism evidence="4 5">
    <name type="scientific">Pantoea phytobeneficialis</name>
    <dbReference type="NCBI Taxonomy" id="2052056"/>
    <lineage>
        <taxon>Bacteria</taxon>
        <taxon>Pseudomonadati</taxon>
        <taxon>Pseudomonadota</taxon>
        <taxon>Gammaproteobacteria</taxon>
        <taxon>Enterobacterales</taxon>
        <taxon>Erwiniaceae</taxon>
        <taxon>Pantoea</taxon>
    </lineage>
</organism>
<evidence type="ECO:0000259" key="2">
    <source>
        <dbReference type="Pfam" id="PF07007"/>
    </source>
</evidence>
<gene>
    <name evidence="4" type="ORF">CTZ24_00010</name>
    <name evidence="3" type="ORF">Q3404_16770</name>
</gene>
<dbReference type="Pfam" id="PF07007">
    <property type="entry name" value="LprI"/>
    <property type="match status" value="1"/>
</dbReference>
<feature type="chain" id="PRO_5042958398" evidence="1">
    <location>
        <begin position="25"/>
        <end position="138"/>
    </location>
</feature>
<reference evidence="5" key="1">
    <citation type="submission" date="2017-11" db="EMBL/GenBank/DDBJ databases">
        <title>Genome sequence of Pantoea sp. MSR2.</title>
        <authorList>
            <person name="Nascimento F.X."/>
        </authorList>
    </citation>
    <scope>NUCLEOTIDE SEQUENCE [LARGE SCALE GENOMIC DNA]</scope>
    <source>
        <strain evidence="5">MSR2</strain>
    </source>
</reference>
<dbReference type="KEGG" id="ppho:CTZ24_00010"/>
<evidence type="ECO:0000313" key="3">
    <source>
        <dbReference type="EMBL" id="MDO6408224.1"/>
    </source>
</evidence>
<sequence length="138" mass="15753">MIHIKHLAFLSIVYGIFSSNMAWADDCDNAANDTEVHQCLENKKDNAEKVLNAEYAKAKDRIKQGLRDSPSDTEAYLDIFVKAQRSWLDLRKYQCEMEAFGADKSKNPYLDAINDCTVKMDNERTHILMQIPYDGLSG</sequence>
<evidence type="ECO:0000313" key="5">
    <source>
        <dbReference type="Proteomes" id="UP000424872"/>
    </source>
</evidence>
<dbReference type="InterPro" id="IPR009739">
    <property type="entry name" value="LprI-like_N"/>
</dbReference>
<dbReference type="Proteomes" id="UP000424872">
    <property type="component" value="Chromosome"/>
</dbReference>
<keyword evidence="1" id="KW-0732">Signal</keyword>